<dbReference type="AlphaFoldDB" id="A0A370SB05"/>
<evidence type="ECO:0000256" key="3">
    <source>
        <dbReference type="ARBA" id="ARBA00022692"/>
    </source>
</evidence>
<reference evidence="7 8" key="1">
    <citation type="submission" date="2018-07" db="EMBL/GenBank/DDBJ databases">
        <title>Genome sequencing of rice bacterial endophytes.</title>
        <authorList>
            <person name="Venturi V."/>
        </authorList>
    </citation>
    <scope>NUCLEOTIDE SEQUENCE [LARGE SCALE GENOMIC DNA]</scope>
    <source>
        <strain evidence="7 8">E2333</strain>
    </source>
</reference>
<accession>A0A370SB05</accession>
<keyword evidence="3 6" id="KW-0812">Transmembrane</keyword>
<evidence type="ECO:0000256" key="5">
    <source>
        <dbReference type="ARBA" id="ARBA00023136"/>
    </source>
</evidence>
<feature type="transmembrane region" description="Helical" evidence="6">
    <location>
        <begin position="52"/>
        <end position="74"/>
    </location>
</feature>
<sequence>MHLMLTQGKFAIAKAQRPMSNSLKVYFGLLLIVVSCWLWLRAPDIASFGRETQWAGLLGITLLYLGSHILRILRLVLLTLDDRGKAFPLSAAHTLTAFPSSFLPFKLGEILRLASFFHVFGKRQKALAVWLAERFGDVVVISTFILGLYIFDVQVVPAMRTVFVLFVLASGLSLLGFFAVAKVFVYLNRHLVLTSHTPRGLTLLRASHVLRRLEVAIYRSVEGRISAFLLLSVLIWSVEILALSLFINLLGIGDPDLAALFTSGLLASLPGGGGVSNAFGLYQSLGLVALTLVFLLVVSLSARSKILRTRDV</sequence>
<evidence type="ECO:0000256" key="6">
    <source>
        <dbReference type="SAM" id="Phobius"/>
    </source>
</evidence>
<feature type="transmembrane region" description="Helical" evidence="6">
    <location>
        <begin position="281"/>
        <end position="300"/>
    </location>
</feature>
<evidence type="ECO:0000313" key="8">
    <source>
        <dbReference type="Proteomes" id="UP000255365"/>
    </source>
</evidence>
<evidence type="ECO:0000256" key="2">
    <source>
        <dbReference type="ARBA" id="ARBA00022475"/>
    </source>
</evidence>
<name>A0A370SB05_PSEJE</name>
<evidence type="ECO:0000313" key="7">
    <source>
        <dbReference type="EMBL" id="RDL16862.1"/>
    </source>
</evidence>
<evidence type="ECO:0000256" key="4">
    <source>
        <dbReference type="ARBA" id="ARBA00022989"/>
    </source>
</evidence>
<feature type="transmembrane region" description="Helical" evidence="6">
    <location>
        <begin position="127"/>
        <end position="151"/>
    </location>
</feature>
<feature type="transmembrane region" description="Helical" evidence="6">
    <location>
        <begin position="163"/>
        <end position="187"/>
    </location>
</feature>
<evidence type="ECO:0000256" key="1">
    <source>
        <dbReference type="ARBA" id="ARBA00004651"/>
    </source>
</evidence>
<dbReference type="EMBL" id="QRAV01000012">
    <property type="protein sequence ID" value="RDL16862.1"/>
    <property type="molecule type" value="Genomic_DNA"/>
</dbReference>
<dbReference type="Proteomes" id="UP000255365">
    <property type="component" value="Unassembled WGS sequence"/>
</dbReference>
<gene>
    <name evidence="7" type="ORF">DEU51_11248</name>
</gene>
<comment type="subcellular location">
    <subcellularLocation>
        <location evidence="1">Cell membrane</location>
        <topology evidence="1">Multi-pass membrane protein</topology>
    </subcellularLocation>
</comment>
<keyword evidence="2" id="KW-1003">Cell membrane</keyword>
<keyword evidence="5 6" id="KW-0472">Membrane</keyword>
<dbReference type="GO" id="GO:0005886">
    <property type="term" value="C:plasma membrane"/>
    <property type="evidence" value="ECO:0007669"/>
    <property type="project" value="UniProtKB-SubCell"/>
</dbReference>
<dbReference type="InterPro" id="IPR022791">
    <property type="entry name" value="L-PG_synthase/AglD"/>
</dbReference>
<organism evidence="7 8">
    <name type="scientific">Pseudomonas jessenii</name>
    <dbReference type="NCBI Taxonomy" id="77298"/>
    <lineage>
        <taxon>Bacteria</taxon>
        <taxon>Pseudomonadati</taxon>
        <taxon>Pseudomonadota</taxon>
        <taxon>Gammaproteobacteria</taxon>
        <taxon>Pseudomonadales</taxon>
        <taxon>Pseudomonadaceae</taxon>
        <taxon>Pseudomonas</taxon>
    </lineage>
</organism>
<proteinExistence type="predicted"/>
<comment type="caution">
    <text evidence="7">The sequence shown here is derived from an EMBL/GenBank/DDBJ whole genome shotgun (WGS) entry which is preliminary data.</text>
</comment>
<feature type="transmembrane region" description="Helical" evidence="6">
    <location>
        <begin position="21"/>
        <end position="40"/>
    </location>
</feature>
<protein>
    <submittedName>
        <fullName evidence="7">Lysylphosphatidylglycerol synthase-like protein</fullName>
    </submittedName>
</protein>
<dbReference type="Pfam" id="PF03706">
    <property type="entry name" value="LPG_synthase_TM"/>
    <property type="match status" value="1"/>
</dbReference>
<keyword evidence="4 6" id="KW-1133">Transmembrane helix</keyword>
<feature type="transmembrane region" description="Helical" evidence="6">
    <location>
        <begin position="225"/>
        <end position="250"/>
    </location>
</feature>